<dbReference type="Proteomes" id="UP000045706">
    <property type="component" value="Unassembled WGS sequence"/>
</dbReference>
<dbReference type="EMBL" id="CVQI01000284">
    <property type="protein sequence ID" value="CRJ94040.1"/>
    <property type="molecule type" value="Genomic_DNA"/>
</dbReference>
<dbReference type="AlphaFoldDB" id="A0A0G4KGJ5"/>
<sequence length="39" mass="4407">EGQDAQEPQEGQDQPPHLPAVWPQQGDPREPTCRARLED</sequence>
<organism evidence="2 3">
    <name type="scientific">Verticillium longisporum</name>
    <name type="common">Verticillium dahliae var. longisporum</name>
    <dbReference type="NCBI Taxonomy" id="100787"/>
    <lineage>
        <taxon>Eukaryota</taxon>
        <taxon>Fungi</taxon>
        <taxon>Dikarya</taxon>
        <taxon>Ascomycota</taxon>
        <taxon>Pezizomycotina</taxon>
        <taxon>Sordariomycetes</taxon>
        <taxon>Hypocreomycetidae</taxon>
        <taxon>Glomerellales</taxon>
        <taxon>Plectosphaerellaceae</taxon>
        <taxon>Verticillium</taxon>
    </lineage>
</organism>
<gene>
    <name evidence="2" type="ORF">BN1723_020796</name>
</gene>
<evidence type="ECO:0000313" key="2">
    <source>
        <dbReference type="EMBL" id="CRJ94040.1"/>
    </source>
</evidence>
<reference evidence="3" key="1">
    <citation type="submission" date="2015-05" db="EMBL/GenBank/DDBJ databases">
        <authorList>
            <person name="Fogelqvist Johan"/>
        </authorList>
    </citation>
    <scope>NUCLEOTIDE SEQUENCE [LARGE SCALE GENOMIC DNA]</scope>
</reference>
<feature type="compositionally biased region" description="Basic and acidic residues" evidence="1">
    <location>
        <begin position="27"/>
        <end position="39"/>
    </location>
</feature>
<evidence type="ECO:0000256" key="1">
    <source>
        <dbReference type="SAM" id="MobiDB-lite"/>
    </source>
</evidence>
<name>A0A0G4KGJ5_VERLO</name>
<proteinExistence type="predicted"/>
<accession>A0A0G4KGJ5</accession>
<protein>
    <submittedName>
        <fullName evidence="2">Uncharacterized protein</fullName>
    </submittedName>
</protein>
<feature type="non-terminal residue" evidence="2">
    <location>
        <position position="1"/>
    </location>
</feature>
<evidence type="ECO:0000313" key="3">
    <source>
        <dbReference type="Proteomes" id="UP000045706"/>
    </source>
</evidence>
<feature type="region of interest" description="Disordered" evidence="1">
    <location>
        <begin position="1"/>
        <end position="39"/>
    </location>
</feature>